<dbReference type="HOGENOM" id="CLU_1903467_0_0_6"/>
<sequence>MKKVMSALLVVTLLSPALAFAHPGGWGPGPGPDWHGDPGHGWHGGHGPDHLSFLPEAAAAVLIGGLTYYALNGNYYQRQNDNTYVVVQPPIERVSGDMRSLDYNGERFYVQDGHYYRRDIDGRYLEVPRPPGL</sequence>
<feature type="transmembrane region" description="Helical" evidence="1">
    <location>
        <begin position="53"/>
        <end position="71"/>
    </location>
</feature>
<evidence type="ECO:0000256" key="1">
    <source>
        <dbReference type="SAM" id="Phobius"/>
    </source>
</evidence>
<proteinExistence type="predicted"/>
<dbReference type="EMBL" id="FP236843">
    <property type="protein sequence ID" value="CAX59401.1"/>
    <property type="molecule type" value="Genomic_DNA"/>
</dbReference>
<dbReference type="Proteomes" id="UP000008793">
    <property type="component" value="Chromosome"/>
</dbReference>
<dbReference type="AlphaFoldDB" id="D8MRE4"/>
<dbReference type="InterPro" id="IPR045398">
    <property type="entry name" value="DUF6515"/>
</dbReference>
<keyword evidence="2" id="KW-0732">Signal</keyword>
<name>D8MRE4_ERWBE</name>
<organism evidence="4">
    <name type="scientific">Erwinia billingiae (strain Eb661)</name>
    <dbReference type="NCBI Taxonomy" id="634500"/>
    <lineage>
        <taxon>Bacteria</taxon>
        <taxon>Pseudomonadati</taxon>
        <taxon>Pseudomonadota</taxon>
        <taxon>Gammaproteobacteria</taxon>
        <taxon>Enterobacterales</taxon>
        <taxon>Erwiniaceae</taxon>
        <taxon>Erwinia</taxon>
    </lineage>
</organism>
<keyword evidence="1" id="KW-0472">Membrane</keyword>
<dbReference type="GeneID" id="90511891"/>
<dbReference type="RefSeq" id="WP_013201893.1">
    <property type="nucleotide sequence ID" value="NC_014306.1"/>
</dbReference>
<keyword evidence="1" id="KW-1133">Transmembrane helix</keyword>
<feature type="signal peptide" evidence="2">
    <location>
        <begin position="1"/>
        <end position="21"/>
    </location>
</feature>
<gene>
    <name evidence="3" type="ordered locus">EbC_18700</name>
</gene>
<evidence type="ECO:0000313" key="4">
    <source>
        <dbReference type="Proteomes" id="UP000008793"/>
    </source>
</evidence>
<protein>
    <submittedName>
        <fullName evidence="3">Uncharacterized protein</fullName>
    </submittedName>
</protein>
<reference evidence="3 4" key="1">
    <citation type="journal article" date="2010" name="BMC Genomics">
        <title>Genome comparison of the epiphytic bacteria Erwinia billingiae and E. tasmaniensis with the pear pathogen E. pyrifoliae.</title>
        <authorList>
            <person name="Kube M."/>
            <person name="Migdoll A.M."/>
            <person name="Gehring I."/>
            <person name="Heitmann K."/>
            <person name="Mayer Y."/>
            <person name="Kuhl H."/>
            <person name="Knaust F."/>
            <person name="Geider K."/>
            <person name="Reinhardt R."/>
        </authorList>
    </citation>
    <scope>NUCLEOTIDE SEQUENCE [LARGE SCALE GENOMIC DNA]</scope>
    <source>
        <strain evidence="3 4">Eb661</strain>
    </source>
</reference>
<dbReference type="KEGG" id="ebi:EbC_18700"/>
<accession>D8MRE4</accession>
<evidence type="ECO:0000313" key="3">
    <source>
        <dbReference type="EMBL" id="CAX59401.1"/>
    </source>
</evidence>
<keyword evidence="4" id="KW-1185">Reference proteome</keyword>
<dbReference type="Pfam" id="PF20125">
    <property type="entry name" value="DUF6515"/>
    <property type="match status" value="1"/>
</dbReference>
<feature type="chain" id="PRO_5003118142" evidence="2">
    <location>
        <begin position="22"/>
        <end position="133"/>
    </location>
</feature>
<keyword evidence="1" id="KW-0812">Transmembrane</keyword>
<evidence type="ECO:0000256" key="2">
    <source>
        <dbReference type="SAM" id="SignalP"/>
    </source>
</evidence>
<dbReference type="eggNOG" id="ENOG5032T9A">
    <property type="taxonomic scope" value="Bacteria"/>
</dbReference>